<dbReference type="PROSITE" id="PS00455">
    <property type="entry name" value="AMP_BINDING"/>
    <property type="match status" value="1"/>
</dbReference>
<comment type="catalytic activity">
    <reaction evidence="7">
        <text>a long-chain fatty acid + ATP + CoA = a long-chain fatty acyl-CoA + AMP + diphosphate</text>
        <dbReference type="Rhea" id="RHEA:15421"/>
        <dbReference type="ChEBI" id="CHEBI:30616"/>
        <dbReference type="ChEBI" id="CHEBI:33019"/>
        <dbReference type="ChEBI" id="CHEBI:57287"/>
        <dbReference type="ChEBI" id="CHEBI:57560"/>
        <dbReference type="ChEBI" id="CHEBI:83139"/>
        <dbReference type="ChEBI" id="CHEBI:456215"/>
        <dbReference type="EC" id="6.2.1.3"/>
    </reaction>
</comment>
<evidence type="ECO:0000313" key="10">
    <source>
        <dbReference type="Proteomes" id="UP000320475"/>
    </source>
</evidence>
<name>A0A507CVS3_9FUNG</name>
<dbReference type="VEuPathDB" id="FungiDB:SeMB42_g06645"/>
<dbReference type="Gene3D" id="3.40.50.12780">
    <property type="entry name" value="N-terminal domain of ligase-like"/>
    <property type="match status" value="1"/>
</dbReference>
<dbReference type="AlphaFoldDB" id="A0A507CVS3"/>
<comment type="caution">
    <text evidence="9">The sequence shown here is derived from an EMBL/GenBank/DDBJ whole genome shotgun (WGS) entry which is preliminary data.</text>
</comment>
<dbReference type="InterPro" id="IPR042099">
    <property type="entry name" value="ANL_N_sf"/>
</dbReference>
<evidence type="ECO:0000256" key="6">
    <source>
        <dbReference type="ARBA" id="ARBA00026121"/>
    </source>
</evidence>
<dbReference type="SUPFAM" id="SSF56801">
    <property type="entry name" value="Acetyl-CoA synthetase-like"/>
    <property type="match status" value="1"/>
</dbReference>
<dbReference type="GO" id="GO:0004467">
    <property type="term" value="F:long-chain fatty acid-CoA ligase activity"/>
    <property type="evidence" value="ECO:0007669"/>
    <property type="project" value="UniProtKB-EC"/>
</dbReference>
<dbReference type="PANTHER" id="PTHR43272">
    <property type="entry name" value="LONG-CHAIN-FATTY-ACID--COA LIGASE"/>
    <property type="match status" value="1"/>
</dbReference>
<dbReference type="Proteomes" id="UP000320475">
    <property type="component" value="Unassembled WGS sequence"/>
</dbReference>
<keyword evidence="5 7" id="KW-0067">ATP-binding</keyword>
<sequence length="691" mass="76807">MMWHVDNVTIGLAAALAVLTIAFARVNRQPDVYPFRLRQQADVTRTRKKGESAIYRSCVTPSGTSLIISPEKDVKTAYDMFQISAKRRPNLPCLGRPSTDGQYEYFTFSEIQQRVTDFGSGLVALCNLPTEREAAIGIYHKNSIEWAITDHACCAYSLVSVPIYDTFDAEALQHIIMNTSVTTVVVGGQLLERLLSIANASPTMKHVIVADTEKLDDTIVKKAADIGLTLMTFQQVESYGTKHPLPHVPPKAQDLMTICYTSGTTGIPKGVMLNHQSITCAGSSLMAVLPPAFRITENDRHLSYLPASHMFERIVFHFVSYAGATIGFPRGDVLKLFDDITVFRPTIFPSVPRLFVRLHDRIRLSIDKGPFIVRALFNVAYSAKRRELRAGRLSNKTIWDRLVFKRIQDRFGGNLRLMITGAAPISTNVMEFLRIVFGCQVLEGFGATETTAAGLVTLYGDYQFPYGPHVGVPFAACEIKLVDVPEMSYLASDKPNPRGELCIRGPLVMTGYYKEPAKTAEALDAEGWYHTGDVAEILPNGTVQIIDRTKNLFKLSVGEYVAPEKVETKLKTAFVAQIWLYGDAMKSACVAIIVPDFEVLILWASDNGFEELNPEELCKNEKVKSMILEDMVALGKDNGLLGFELPKAIHLTTQAFSVENGLLTPTFKSKRSQLKERFQTELNALYEQLCS</sequence>
<keyword evidence="4 7" id="KW-0276">Fatty acid metabolism</keyword>
<evidence type="ECO:0000256" key="4">
    <source>
        <dbReference type="ARBA" id="ARBA00022832"/>
    </source>
</evidence>
<dbReference type="InterPro" id="IPR045311">
    <property type="entry name" value="LC-FACS_euk"/>
</dbReference>
<dbReference type="GO" id="GO:0005524">
    <property type="term" value="F:ATP binding"/>
    <property type="evidence" value="ECO:0007669"/>
    <property type="project" value="UniProtKB-KW"/>
</dbReference>
<evidence type="ECO:0000256" key="1">
    <source>
        <dbReference type="ARBA" id="ARBA00006432"/>
    </source>
</evidence>
<comment type="similarity">
    <text evidence="1 7">Belongs to the ATP-dependent AMP-binding enzyme family.</text>
</comment>
<evidence type="ECO:0000259" key="8">
    <source>
        <dbReference type="Pfam" id="PF00501"/>
    </source>
</evidence>
<reference evidence="9 10" key="1">
    <citation type="journal article" date="2019" name="Sci. Rep.">
        <title>Comparative genomics of chytrid fungi reveal insights into the obligate biotrophic and pathogenic lifestyle of Synchytrium endobioticum.</title>
        <authorList>
            <person name="van de Vossenberg B.T.L.H."/>
            <person name="Warris S."/>
            <person name="Nguyen H.D.T."/>
            <person name="van Gent-Pelzer M.P.E."/>
            <person name="Joly D.L."/>
            <person name="van de Geest H.C."/>
            <person name="Bonants P.J.M."/>
            <person name="Smith D.S."/>
            <person name="Levesque C.A."/>
            <person name="van der Lee T.A.J."/>
        </authorList>
    </citation>
    <scope>NUCLEOTIDE SEQUENCE [LARGE SCALE GENOMIC DNA]</scope>
    <source>
        <strain evidence="9 10">LEV6574</strain>
    </source>
</reference>
<dbReference type="EMBL" id="QEAM01000230">
    <property type="protein sequence ID" value="TPX43289.1"/>
    <property type="molecule type" value="Genomic_DNA"/>
</dbReference>
<dbReference type="EC" id="6.2.1.3" evidence="6 7"/>
<dbReference type="GO" id="GO:0005783">
    <property type="term" value="C:endoplasmic reticulum"/>
    <property type="evidence" value="ECO:0007669"/>
    <property type="project" value="TreeGrafter"/>
</dbReference>
<evidence type="ECO:0000256" key="5">
    <source>
        <dbReference type="ARBA" id="ARBA00022840"/>
    </source>
</evidence>
<dbReference type="OrthoDB" id="1700726at2759"/>
<comment type="function">
    <text evidence="7">Catalyzes the conversion of long-chain fatty acids to their active form acyl-CoAs for both synthesis of cellular lipids, and degradation via beta-oxidation.</text>
</comment>
<organism evidence="9 10">
    <name type="scientific">Synchytrium endobioticum</name>
    <dbReference type="NCBI Taxonomy" id="286115"/>
    <lineage>
        <taxon>Eukaryota</taxon>
        <taxon>Fungi</taxon>
        <taxon>Fungi incertae sedis</taxon>
        <taxon>Chytridiomycota</taxon>
        <taxon>Chytridiomycota incertae sedis</taxon>
        <taxon>Chytridiomycetes</taxon>
        <taxon>Synchytriales</taxon>
        <taxon>Synchytriaceae</taxon>
        <taxon>Synchytrium</taxon>
    </lineage>
</organism>
<dbReference type="InterPro" id="IPR020845">
    <property type="entry name" value="AMP-binding_CS"/>
</dbReference>
<dbReference type="PANTHER" id="PTHR43272:SF33">
    <property type="entry name" value="AMP-BINDING DOMAIN-CONTAINING PROTEIN-RELATED"/>
    <property type="match status" value="1"/>
</dbReference>
<gene>
    <name evidence="9" type="ORF">SeLEV6574_g05143</name>
</gene>
<keyword evidence="3 7" id="KW-0547">Nucleotide-binding</keyword>
<keyword evidence="2 7" id="KW-0436">Ligase</keyword>
<evidence type="ECO:0000256" key="3">
    <source>
        <dbReference type="ARBA" id="ARBA00022741"/>
    </source>
</evidence>
<evidence type="ECO:0000313" key="9">
    <source>
        <dbReference type="EMBL" id="TPX43289.1"/>
    </source>
</evidence>
<evidence type="ECO:0000256" key="7">
    <source>
        <dbReference type="RuleBase" id="RU369030"/>
    </source>
</evidence>
<dbReference type="GO" id="GO:0016020">
    <property type="term" value="C:membrane"/>
    <property type="evidence" value="ECO:0007669"/>
    <property type="project" value="TreeGrafter"/>
</dbReference>
<accession>A0A507CVS3</accession>
<dbReference type="InterPro" id="IPR000873">
    <property type="entry name" value="AMP-dep_synth/lig_dom"/>
</dbReference>
<protein>
    <recommendedName>
        <fullName evidence="6 7">Long-chain-fatty-acid--CoA ligase</fullName>
        <ecNumber evidence="6 7">6.2.1.3</ecNumber>
    </recommendedName>
</protein>
<proteinExistence type="inferred from homology"/>
<dbReference type="Pfam" id="PF00501">
    <property type="entry name" value="AMP-binding"/>
    <property type="match status" value="1"/>
</dbReference>
<dbReference type="CDD" id="cd05927">
    <property type="entry name" value="LC-FACS_euk"/>
    <property type="match status" value="1"/>
</dbReference>
<feature type="domain" description="AMP-dependent synthetase/ligase" evidence="8">
    <location>
        <begin position="81"/>
        <end position="513"/>
    </location>
</feature>
<evidence type="ECO:0000256" key="2">
    <source>
        <dbReference type="ARBA" id="ARBA00022598"/>
    </source>
</evidence>
<keyword evidence="7" id="KW-0443">Lipid metabolism</keyword>